<evidence type="ECO:0000256" key="4">
    <source>
        <dbReference type="ARBA" id="ARBA00022554"/>
    </source>
</evidence>
<evidence type="ECO:0000256" key="10">
    <source>
        <dbReference type="RuleBase" id="RU363073"/>
    </source>
</evidence>
<comment type="function">
    <text evidence="10">Vacuolar effluxer which mediate the efflux of amino acids resulting from autophagic degradation. The release of autophagic amino acids allows the maintenance of protein synthesis and viability during nitrogen starvation.</text>
</comment>
<feature type="transmembrane region" description="Helical" evidence="10">
    <location>
        <begin position="379"/>
        <end position="404"/>
    </location>
</feature>
<evidence type="ECO:0000256" key="2">
    <source>
        <dbReference type="ARBA" id="ARBA00006978"/>
    </source>
</evidence>
<keyword evidence="3 10" id="KW-0813">Transport</keyword>
<evidence type="ECO:0000256" key="11">
    <source>
        <dbReference type="SAM" id="MobiDB-lite"/>
    </source>
</evidence>
<dbReference type="SUPFAM" id="SSF103473">
    <property type="entry name" value="MFS general substrate transporter"/>
    <property type="match status" value="1"/>
</dbReference>
<keyword evidence="5 10" id="KW-0812">Transmembrane</keyword>
<feature type="region of interest" description="Disordered" evidence="11">
    <location>
        <begin position="214"/>
        <end position="236"/>
    </location>
</feature>
<sequence length="615" mass="67135">MERNHDFESTLDQPQYPGEDTRLTSKKELSGWYSYGWAAEVFVICGVGSFIPITLEQLARERGVLLSDRSKPCSGTFKTLTPNANTSIPHDTIRTSSPRVDTGQCIISFLGAEINTASFAMYTFSISVLVQALLIISMSGAADHGLYRKSFLLIFAFTGSVSTMLFLAVVPQVYVLGALLAIVSNTCFGASFVLLNSFLPVLVRRHPSIQAVASKSEEDLTASEGRHRDDASMDEDERGLESSTAALLQSTEAHRTIPVSTSTSAASPALQLSTRISSYGIGIGYMAAVIVQTLGIMLVLVIGNRVTSTTLTLRIVLFFVGLWWFTFTIPAALWLRPRPGPPLPLSDNSKQTRSWAGYIAYAWRSLFKTIMRARRLKDVVLFLTAWFLLSDSIATVSGTAVLFAKTELHMAPAALALISLIGTLTGVVGAFSWSKLSRWLNIRPSQTIIACICLFEVIPIYGLLGYIPAIQRLGVIGLQQPWEMYPLGAIYGFVLGGLSSYCRSLFGELIPPGSEAAFYALYAITDKGSSVFGPAIVGAITDRYGEIRPAFFFLAVLIFIPLPLMLLVDVDRGKREGADMARDLLGKKDPETPLPNDDGTIRLIDEEEDRRDGNS</sequence>
<evidence type="ECO:0000256" key="8">
    <source>
        <dbReference type="ARBA" id="ARBA00023006"/>
    </source>
</evidence>
<gene>
    <name evidence="12" type="ORF">N7G274_007468</name>
</gene>
<evidence type="ECO:0000256" key="5">
    <source>
        <dbReference type="ARBA" id="ARBA00022692"/>
    </source>
</evidence>
<feature type="transmembrane region" description="Helical" evidence="10">
    <location>
        <begin position="151"/>
        <end position="170"/>
    </location>
</feature>
<dbReference type="PANTHER" id="PTHR23519">
    <property type="entry name" value="AUTOPHAGY-RELATED PROTEIN 22"/>
    <property type="match status" value="1"/>
</dbReference>
<feature type="transmembrane region" description="Helical" evidence="10">
    <location>
        <begin position="119"/>
        <end position="139"/>
    </location>
</feature>
<feature type="region of interest" description="Disordered" evidence="11">
    <location>
        <begin position="581"/>
        <end position="615"/>
    </location>
</feature>
<dbReference type="Gene3D" id="1.20.1250.20">
    <property type="entry name" value="MFS general substrate transporter like domains"/>
    <property type="match status" value="1"/>
</dbReference>
<feature type="transmembrane region" description="Helical" evidence="10">
    <location>
        <begin position="518"/>
        <end position="541"/>
    </location>
</feature>
<feature type="transmembrane region" description="Helical" evidence="10">
    <location>
        <begin position="176"/>
        <end position="199"/>
    </location>
</feature>
<evidence type="ECO:0000256" key="1">
    <source>
        <dbReference type="ARBA" id="ARBA00004128"/>
    </source>
</evidence>
<feature type="region of interest" description="Disordered" evidence="11">
    <location>
        <begin position="1"/>
        <end position="20"/>
    </location>
</feature>
<dbReference type="Pfam" id="PF11700">
    <property type="entry name" value="ATG22"/>
    <property type="match status" value="1"/>
</dbReference>
<comment type="similarity">
    <text evidence="2 10">Belongs to the ATG22 family.</text>
</comment>
<protein>
    <recommendedName>
        <fullName evidence="10">Autophagy-related protein</fullName>
    </recommendedName>
</protein>
<dbReference type="InterPro" id="IPR050495">
    <property type="entry name" value="ATG22/LtaA_families"/>
</dbReference>
<evidence type="ECO:0000256" key="7">
    <source>
        <dbReference type="ARBA" id="ARBA00022989"/>
    </source>
</evidence>
<keyword evidence="7 10" id="KW-1133">Transmembrane helix</keyword>
<feature type="transmembrane region" description="Helical" evidence="10">
    <location>
        <begin position="445"/>
        <end position="464"/>
    </location>
</feature>
<name>A0ABR4A284_9LECA</name>
<organism evidence="12 13">
    <name type="scientific">Stereocaulon virgatum</name>
    <dbReference type="NCBI Taxonomy" id="373712"/>
    <lineage>
        <taxon>Eukaryota</taxon>
        <taxon>Fungi</taxon>
        <taxon>Dikarya</taxon>
        <taxon>Ascomycota</taxon>
        <taxon>Pezizomycotina</taxon>
        <taxon>Lecanoromycetes</taxon>
        <taxon>OSLEUM clade</taxon>
        <taxon>Lecanoromycetidae</taxon>
        <taxon>Lecanorales</taxon>
        <taxon>Lecanorineae</taxon>
        <taxon>Stereocaulaceae</taxon>
        <taxon>Stereocaulon</taxon>
    </lineage>
</organism>
<dbReference type="PANTHER" id="PTHR23519:SF1">
    <property type="entry name" value="AUTOPHAGY-RELATED PROTEIN 22"/>
    <property type="match status" value="1"/>
</dbReference>
<comment type="subcellular location">
    <subcellularLocation>
        <location evidence="1 10">Vacuole membrane</location>
        <topology evidence="1 10">Multi-pass membrane protein</topology>
    </subcellularLocation>
</comment>
<feature type="transmembrane region" description="Helical" evidence="10">
    <location>
        <begin position="547"/>
        <end position="568"/>
    </location>
</feature>
<dbReference type="InterPro" id="IPR024671">
    <property type="entry name" value="Atg22-like"/>
</dbReference>
<keyword evidence="13" id="KW-1185">Reference proteome</keyword>
<keyword evidence="4 10" id="KW-0926">Vacuole</keyword>
<feature type="compositionally biased region" description="Basic and acidic residues" evidence="11">
    <location>
        <begin position="581"/>
        <end position="591"/>
    </location>
</feature>
<keyword evidence="6 10" id="KW-0029">Amino-acid transport</keyword>
<keyword evidence="9 10" id="KW-0472">Membrane</keyword>
<dbReference type="InterPro" id="IPR044738">
    <property type="entry name" value="Atg22"/>
</dbReference>
<dbReference type="CDD" id="cd17483">
    <property type="entry name" value="MFS_Atg22_like"/>
    <property type="match status" value="1"/>
</dbReference>
<dbReference type="Proteomes" id="UP001590950">
    <property type="component" value="Unassembled WGS sequence"/>
</dbReference>
<evidence type="ECO:0000256" key="9">
    <source>
        <dbReference type="ARBA" id="ARBA00023136"/>
    </source>
</evidence>
<evidence type="ECO:0000256" key="3">
    <source>
        <dbReference type="ARBA" id="ARBA00022448"/>
    </source>
</evidence>
<feature type="transmembrane region" description="Helical" evidence="10">
    <location>
        <begin position="410"/>
        <end position="433"/>
    </location>
</feature>
<feature type="transmembrane region" description="Helical" evidence="10">
    <location>
        <begin position="32"/>
        <end position="55"/>
    </location>
</feature>
<comment type="caution">
    <text evidence="12">The sequence shown here is derived from an EMBL/GenBank/DDBJ whole genome shotgun (WGS) entry which is preliminary data.</text>
</comment>
<accession>A0ABR4A284</accession>
<evidence type="ECO:0000313" key="13">
    <source>
        <dbReference type="Proteomes" id="UP001590950"/>
    </source>
</evidence>
<evidence type="ECO:0000256" key="6">
    <source>
        <dbReference type="ARBA" id="ARBA00022970"/>
    </source>
</evidence>
<feature type="transmembrane region" description="Helical" evidence="10">
    <location>
        <begin position="484"/>
        <end position="506"/>
    </location>
</feature>
<dbReference type="EMBL" id="JBEFKJ010000024">
    <property type="protein sequence ID" value="KAL2039609.1"/>
    <property type="molecule type" value="Genomic_DNA"/>
</dbReference>
<evidence type="ECO:0000313" key="12">
    <source>
        <dbReference type="EMBL" id="KAL2039609.1"/>
    </source>
</evidence>
<proteinExistence type="inferred from homology"/>
<feature type="compositionally biased region" description="Basic and acidic residues" evidence="11">
    <location>
        <begin position="599"/>
        <end position="615"/>
    </location>
</feature>
<keyword evidence="8 10" id="KW-0072">Autophagy</keyword>
<feature type="transmembrane region" description="Helical" evidence="10">
    <location>
        <begin position="315"/>
        <end position="335"/>
    </location>
</feature>
<reference evidence="12 13" key="1">
    <citation type="submission" date="2024-09" db="EMBL/GenBank/DDBJ databases">
        <title>Rethinking Asexuality: The Enigmatic Case of Functional Sexual Genes in Lepraria (Stereocaulaceae).</title>
        <authorList>
            <person name="Doellman M."/>
            <person name="Sun Y."/>
            <person name="Barcenas-Pena A."/>
            <person name="Lumbsch H.T."/>
            <person name="Grewe F."/>
        </authorList>
    </citation>
    <scope>NUCLEOTIDE SEQUENCE [LARGE SCALE GENOMIC DNA]</scope>
    <source>
        <strain evidence="12 13">Mercado 3170</strain>
    </source>
</reference>
<feature type="transmembrane region" description="Helical" evidence="10">
    <location>
        <begin position="283"/>
        <end position="303"/>
    </location>
</feature>
<dbReference type="InterPro" id="IPR036259">
    <property type="entry name" value="MFS_trans_sf"/>
</dbReference>